<dbReference type="VEuPathDB" id="FungiDB:I303_04159"/>
<dbReference type="EMBL" id="KI894031">
    <property type="protein sequence ID" value="OBR84838.1"/>
    <property type="molecule type" value="Genomic_DNA"/>
</dbReference>
<reference evidence="1" key="1">
    <citation type="submission" date="2013-07" db="EMBL/GenBank/DDBJ databases">
        <title>The Genome Sequence of Cryptococcus dejecticola CBS10117.</title>
        <authorList>
            <consortium name="The Broad Institute Genome Sequencing Platform"/>
            <person name="Cuomo C."/>
            <person name="Litvintseva A."/>
            <person name="Chen Y."/>
            <person name="Heitman J."/>
            <person name="Sun S."/>
            <person name="Springer D."/>
            <person name="Dromer F."/>
            <person name="Young S.K."/>
            <person name="Zeng Q."/>
            <person name="Gargeya S."/>
            <person name="Fitzgerald M."/>
            <person name="Abouelleil A."/>
            <person name="Alvarado L."/>
            <person name="Berlin A.M."/>
            <person name="Chapman S.B."/>
            <person name="Dewar J."/>
            <person name="Goldberg J."/>
            <person name="Griggs A."/>
            <person name="Gujja S."/>
            <person name="Hansen M."/>
            <person name="Howarth C."/>
            <person name="Imamovic A."/>
            <person name="Larimer J."/>
            <person name="McCowan C."/>
            <person name="Murphy C."/>
            <person name="Pearson M."/>
            <person name="Priest M."/>
            <person name="Roberts A."/>
            <person name="Saif S."/>
            <person name="Shea T."/>
            <person name="Sykes S."/>
            <person name="Wortman J."/>
            <person name="Nusbaum C."/>
            <person name="Birren B."/>
        </authorList>
    </citation>
    <scope>NUCLEOTIDE SEQUENCE [LARGE SCALE GENOMIC DNA]</scope>
    <source>
        <strain evidence="1">CBS 10117</strain>
    </source>
</reference>
<gene>
    <name evidence="1" type="ORF">I303_04159</name>
    <name evidence="2" type="ORF">I303_104858</name>
</gene>
<dbReference type="Gene3D" id="1.20.910.10">
    <property type="entry name" value="Heme oxygenase-like"/>
    <property type="match status" value="1"/>
</dbReference>
<evidence type="ECO:0000313" key="2">
    <source>
        <dbReference type="EMBL" id="WWC62262.1"/>
    </source>
</evidence>
<accession>A0A1A6A457</accession>
<dbReference type="Proteomes" id="UP000078595">
    <property type="component" value="Chromosome 5"/>
</dbReference>
<sequence length="724" mass="81162">MMKDKQLYWKLQNLEDHLDAIDEARSRLIELFDQTLAASLADPPSTILSIAKYEPKSLKNFLHTSHRSAANKYEAYIQRRQARGPREMFPNKAYALEWLNLAGVVKYVDGGWVGGILGIGTGGSTAKADVANIGPSRADIDATLERKVSKVAWQVVSEEFGDGDLEKNHIYLYEKLMNEKKLGAILPDGRSSPGHMRGFDGLRNDQGVPRCWEAAVAQQCIGLLASTNEFFSEALGFNMAYESLPYHLLVTTKELKELNIDNYYFAIHVTIDNADSGHSAMARMAVERYLDGIKVRDGEEVMQAIWKRIQVGYILAEGLPTTPKSPVEFGMSKTTCGQTEWLPRGTPIKPATEAEGALRGLIIKKSKAAEKMHCISRMKVGNRSIEEWLDPHTISEDKILNFLRQLSDKRPFVVKGEPERSRFMKDLEWGGKMFGAFTGSEVYAVRDWIKSLEPRLSCQGTYQDFTAQLDLKKENSAKQQGASAFETKAKDLWTLHDPTPLPSLSDDRFIPADHLISHTNNSFTLTFNKIRPLWYVSTSLFECFPLQPCRFATPLGMFSLRLFRSGLGFGALHLPQDICAGTDDLTIEKQDKDLMGIWEIGVDIDRACGTLPPVDVIDLARGTPEGKVNRFCAKILELRIRPYNNASVLFGMALALSQGLYNNEAILNLPSSDEVRCTLKRIAREQIGIIAESAAYKRESFRGSEWEKEFAQGYFWAQAGISEI</sequence>
<dbReference type="InterPro" id="IPR016084">
    <property type="entry name" value="Haem_Oase-like_multi-hlx"/>
</dbReference>
<evidence type="ECO:0000313" key="3">
    <source>
        <dbReference type="Proteomes" id="UP000078595"/>
    </source>
</evidence>
<dbReference type="OrthoDB" id="10057598at2759"/>
<proteinExistence type="predicted"/>
<protein>
    <submittedName>
        <fullName evidence="1">Uncharacterized protein</fullName>
    </submittedName>
</protein>
<dbReference type="STRING" id="1296121.A0A1A6A457"/>
<reference evidence="2" key="2">
    <citation type="submission" date="2013-07" db="EMBL/GenBank/DDBJ databases">
        <authorList>
            <consortium name="The Broad Institute Genome Sequencing Platform"/>
            <person name="Cuomo C."/>
            <person name="Litvintseva A."/>
            <person name="Chen Y."/>
            <person name="Heitman J."/>
            <person name="Sun S."/>
            <person name="Springer D."/>
            <person name="Dromer F."/>
            <person name="Young S.K."/>
            <person name="Zeng Q."/>
            <person name="Gargeya S."/>
            <person name="Fitzgerald M."/>
            <person name="Abouelleil A."/>
            <person name="Alvarado L."/>
            <person name="Berlin A.M."/>
            <person name="Chapman S.B."/>
            <person name="Dewar J."/>
            <person name="Goldberg J."/>
            <person name="Griggs A."/>
            <person name="Gujja S."/>
            <person name="Hansen M."/>
            <person name="Howarth C."/>
            <person name="Imamovic A."/>
            <person name="Larimer J."/>
            <person name="McCowan C."/>
            <person name="Murphy C."/>
            <person name="Pearson M."/>
            <person name="Priest M."/>
            <person name="Roberts A."/>
            <person name="Saif S."/>
            <person name="Shea T."/>
            <person name="Sykes S."/>
            <person name="Wortman J."/>
            <person name="Nusbaum C."/>
            <person name="Birren B."/>
        </authorList>
    </citation>
    <scope>NUCLEOTIDE SEQUENCE</scope>
    <source>
        <strain evidence="2">CBS 10117</strain>
    </source>
</reference>
<name>A0A1A6A457_9TREE</name>
<dbReference type="Pfam" id="PF14518">
    <property type="entry name" value="Haem_oxygenas_2"/>
    <property type="match status" value="1"/>
</dbReference>
<organism evidence="1">
    <name type="scientific">Kwoniella dejecticola CBS 10117</name>
    <dbReference type="NCBI Taxonomy" id="1296121"/>
    <lineage>
        <taxon>Eukaryota</taxon>
        <taxon>Fungi</taxon>
        <taxon>Dikarya</taxon>
        <taxon>Basidiomycota</taxon>
        <taxon>Agaricomycotina</taxon>
        <taxon>Tremellomycetes</taxon>
        <taxon>Tremellales</taxon>
        <taxon>Cryptococcaceae</taxon>
        <taxon>Kwoniella</taxon>
    </lineage>
</organism>
<keyword evidence="3" id="KW-1185">Reference proteome</keyword>
<dbReference type="SMART" id="SM01236">
    <property type="entry name" value="Haem_oxygenase_2"/>
    <property type="match status" value="1"/>
</dbReference>
<dbReference type="RefSeq" id="XP_018262680.1">
    <property type="nucleotide sequence ID" value="XM_018407469.1"/>
</dbReference>
<dbReference type="EMBL" id="CP144534">
    <property type="protein sequence ID" value="WWC62262.1"/>
    <property type="molecule type" value="Genomic_DNA"/>
</dbReference>
<reference evidence="2" key="3">
    <citation type="submission" date="2024-02" db="EMBL/GenBank/DDBJ databases">
        <title>Comparative genomics of Cryptococcus and Kwoniella reveals pathogenesis evolution and contrasting modes of karyotype evolution via chromosome fusion or intercentromeric recombination.</title>
        <authorList>
            <person name="Coelho M.A."/>
            <person name="David-Palma M."/>
            <person name="Shea T."/>
            <person name="Bowers K."/>
            <person name="McGinley-Smith S."/>
            <person name="Mohammad A.W."/>
            <person name="Gnirke A."/>
            <person name="Yurkov A.M."/>
            <person name="Nowrousian M."/>
            <person name="Sun S."/>
            <person name="Cuomo C.A."/>
            <person name="Heitman J."/>
        </authorList>
    </citation>
    <scope>NUCLEOTIDE SEQUENCE</scope>
    <source>
        <strain evidence="2">CBS 10117</strain>
    </source>
</reference>
<dbReference type="AlphaFoldDB" id="A0A1A6A457"/>
<evidence type="ECO:0000313" key="1">
    <source>
        <dbReference type="EMBL" id="OBR84838.1"/>
    </source>
</evidence>
<dbReference type="KEGG" id="kdj:28967858"/>
<dbReference type="GeneID" id="28967858"/>